<evidence type="ECO:0000256" key="6">
    <source>
        <dbReference type="ARBA" id="ARBA00023002"/>
    </source>
</evidence>
<dbReference type="Proteomes" id="UP000282321">
    <property type="component" value="Unassembled WGS sequence"/>
</dbReference>
<comment type="caution">
    <text evidence="10">The sequence shown here is derived from an EMBL/GenBank/DDBJ whole genome shotgun (WGS) entry which is preliminary data.</text>
</comment>
<keyword evidence="4" id="KW-0479">Metal-binding</keyword>
<feature type="domain" description="4Fe-4S ferredoxin-type" evidence="9">
    <location>
        <begin position="609"/>
        <end position="634"/>
    </location>
</feature>
<evidence type="ECO:0000313" key="10">
    <source>
        <dbReference type="EMBL" id="RKX64787.1"/>
    </source>
</evidence>
<keyword evidence="7" id="KW-0408">Iron</keyword>
<evidence type="ECO:0000313" key="11">
    <source>
        <dbReference type="Proteomes" id="UP000282321"/>
    </source>
</evidence>
<feature type="non-terminal residue" evidence="10">
    <location>
        <position position="634"/>
    </location>
</feature>
<dbReference type="Gene3D" id="3.40.50.720">
    <property type="entry name" value="NAD(P)-binding Rossmann-like Domain"/>
    <property type="match status" value="1"/>
</dbReference>
<evidence type="ECO:0000259" key="9">
    <source>
        <dbReference type="PROSITE" id="PS51379"/>
    </source>
</evidence>
<gene>
    <name evidence="10" type="ORF">DRP44_07710</name>
</gene>
<dbReference type="GO" id="GO:0046872">
    <property type="term" value="F:metal ion binding"/>
    <property type="evidence" value="ECO:0007669"/>
    <property type="project" value="UniProtKB-KW"/>
</dbReference>
<keyword evidence="5" id="KW-0285">Flavoprotein</keyword>
<dbReference type="Pfam" id="PF07992">
    <property type="entry name" value="Pyr_redox_2"/>
    <property type="match status" value="1"/>
</dbReference>
<dbReference type="SUPFAM" id="SSF54862">
    <property type="entry name" value="4Fe-4S ferredoxins"/>
    <property type="match status" value="1"/>
</dbReference>
<feature type="domain" description="4Fe-4S ferredoxin-type" evidence="9">
    <location>
        <begin position="579"/>
        <end position="608"/>
    </location>
</feature>
<dbReference type="InterPro" id="IPR017896">
    <property type="entry name" value="4Fe4S_Fe-S-bd"/>
</dbReference>
<keyword evidence="5" id="KW-0274">FAD</keyword>
<dbReference type="Gene3D" id="3.30.70.20">
    <property type="match status" value="2"/>
</dbReference>
<comment type="cofactor">
    <cofactor evidence="1">
        <name>FAD</name>
        <dbReference type="ChEBI" id="CHEBI:57692"/>
    </cofactor>
</comment>
<dbReference type="InterPro" id="IPR023753">
    <property type="entry name" value="FAD/NAD-binding_dom"/>
</dbReference>
<accession>A0A660S555</accession>
<dbReference type="PROSITE" id="PS00198">
    <property type="entry name" value="4FE4S_FER_1"/>
    <property type="match status" value="3"/>
</dbReference>
<dbReference type="Pfam" id="PF13237">
    <property type="entry name" value="Fer4_10"/>
    <property type="match status" value="1"/>
</dbReference>
<dbReference type="AlphaFoldDB" id="A0A660S555"/>
<dbReference type="InterPro" id="IPR039650">
    <property type="entry name" value="HdrA-like"/>
</dbReference>
<dbReference type="Pfam" id="PF00037">
    <property type="entry name" value="Fer4"/>
    <property type="match status" value="1"/>
</dbReference>
<dbReference type="InterPro" id="IPR036188">
    <property type="entry name" value="FAD/NAD-bd_sf"/>
</dbReference>
<feature type="domain" description="4Fe-4S ferredoxin-type" evidence="9">
    <location>
        <begin position="241"/>
        <end position="271"/>
    </location>
</feature>
<protein>
    <submittedName>
        <fullName evidence="10">Disulfide reductase</fullName>
    </submittedName>
</protein>
<evidence type="ECO:0000256" key="2">
    <source>
        <dbReference type="ARBA" id="ARBA00006561"/>
    </source>
</evidence>
<dbReference type="PROSITE" id="PS51379">
    <property type="entry name" value="4FE4S_FER_2"/>
    <property type="match status" value="4"/>
</dbReference>
<dbReference type="GO" id="GO:0016491">
    <property type="term" value="F:oxidoreductase activity"/>
    <property type="evidence" value="ECO:0007669"/>
    <property type="project" value="UniProtKB-KW"/>
</dbReference>
<dbReference type="SUPFAM" id="SSF51905">
    <property type="entry name" value="FAD/NAD(P)-binding domain"/>
    <property type="match status" value="1"/>
</dbReference>
<sequence>MDEKKNKQRIGVYVCHCGGNISEVVDVKKVAEEASKIGDVVLSKDYPHMCSELGQQMVINDAKKNNLDKVVIAACSPQFQGPTFMKTLEKAGLSPYVLEMANIREQAAWPHFNEHEKATEKSIELTKMAIEKARRDEPLQKGEIEIGNRVLVIGGGIAGIQASLDLADAGFKVTLVEKEPSIGGKMAQLSRTFPTEDCATCILSPKMAAVGDHPNIDLKTYSEIESINGFLGNFKVKIKRKPRYVYEDKCVACGLCEEKCPVKIEDKFNEGLSQTKAIHIQFDYAVPFKYYIEESPCLRLQYGGNACGLCQKVCPQDAIDFDMKPKYEDITVDTIIVATGFDIFDAREKPEYGFGKLKNVINGLQMERIIVKAAEGVELKQLGKKVAFIQCIGSRDKQIGRPYCSRICCMYAIKQASLVKKMDPSRDVYIFYIDIRAFGKSYEEYYNRAQELGVKFIRGKVAELMENPDNGKVIVKAEDTLNRQMIQGEFDTVSLSVGVGPNAATDKIVNMLKLAKSSDNFIQEAHPKFRPVDTLVPGVFLAGTAQGPKDIPDTVAQASGAAARAIALMNQGKYFFDPMYAFVNSEKCDGCELCISSCPYGAIKMENGKAVINAAVCKGCGVCIGHCPQDAIDM</sequence>
<proteinExistence type="inferred from homology"/>
<dbReference type="PANTHER" id="PTHR43498">
    <property type="entry name" value="FERREDOXIN:COB-COM HETERODISULFIDE REDUCTASE SUBUNIT A"/>
    <property type="match status" value="1"/>
</dbReference>
<evidence type="ECO:0000256" key="4">
    <source>
        <dbReference type="ARBA" id="ARBA00022723"/>
    </source>
</evidence>
<reference evidence="10 11" key="1">
    <citation type="submission" date="2018-06" db="EMBL/GenBank/DDBJ databases">
        <title>Extensive metabolic versatility and redundancy in microbially diverse, dynamic hydrothermal sediments.</title>
        <authorList>
            <person name="Dombrowski N."/>
            <person name="Teske A."/>
            <person name="Baker B.J."/>
        </authorList>
    </citation>
    <scope>NUCLEOTIDE SEQUENCE [LARGE SCALE GENOMIC DNA]</scope>
    <source>
        <strain evidence="10">B35_G9</strain>
    </source>
</reference>
<keyword evidence="8" id="KW-0411">Iron-sulfur</keyword>
<comment type="similarity">
    <text evidence="2">Belongs to the HdrA family.</text>
</comment>
<keyword evidence="3" id="KW-0004">4Fe-4S</keyword>
<dbReference type="PANTHER" id="PTHR43498:SF1">
    <property type="entry name" value="COB--COM HETERODISULFIDE REDUCTASE IRON-SULFUR SUBUNIT A"/>
    <property type="match status" value="1"/>
</dbReference>
<feature type="domain" description="4Fe-4S ferredoxin-type" evidence="9">
    <location>
        <begin position="306"/>
        <end position="324"/>
    </location>
</feature>
<dbReference type="InterPro" id="IPR017900">
    <property type="entry name" value="4Fe4S_Fe_S_CS"/>
</dbReference>
<dbReference type="EMBL" id="QNBC01000133">
    <property type="protein sequence ID" value="RKX64787.1"/>
    <property type="molecule type" value="Genomic_DNA"/>
</dbReference>
<evidence type="ECO:0000256" key="5">
    <source>
        <dbReference type="ARBA" id="ARBA00022827"/>
    </source>
</evidence>
<evidence type="ECO:0000256" key="1">
    <source>
        <dbReference type="ARBA" id="ARBA00001974"/>
    </source>
</evidence>
<evidence type="ECO:0000256" key="7">
    <source>
        <dbReference type="ARBA" id="ARBA00023004"/>
    </source>
</evidence>
<evidence type="ECO:0000256" key="8">
    <source>
        <dbReference type="ARBA" id="ARBA00023014"/>
    </source>
</evidence>
<organism evidence="10 11">
    <name type="scientific">candidate division TA06 bacterium</name>
    <dbReference type="NCBI Taxonomy" id="2250710"/>
    <lineage>
        <taxon>Bacteria</taxon>
        <taxon>Bacteria division TA06</taxon>
    </lineage>
</organism>
<evidence type="ECO:0000256" key="3">
    <source>
        <dbReference type="ARBA" id="ARBA00022485"/>
    </source>
</evidence>
<keyword evidence="6" id="KW-0560">Oxidoreductase</keyword>
<dbReference type="GO" id="GO:0051539">
    <property type="term" value="F:4 iron, 4 sulfur cluster binding"/>
    <property type="evidence" value="ECO:0007669"/>
    <property type="project" value="UniProtKB-KW"/>
</dbReference>
<name>A0A660S555_UNCT6</name>